<sequence length="34" mass="3732">MSEFETSFFKPGSVSGIPDFAVPFALARFFGELC</sequence>
<dbReference type="Proteomes" id="UP000316855">
    <property type="component" value="Chromosome"/>
</dbReference>
<name>A0A517VEI9_9PLAN</name>
<dbReference type="EMBL" id="CP036343">
    <property type="protein sequence ID" value="QDT91415.1"/>
    <property type="molecule type" value="Genomic_DNA"/>
</dbReference>
<proteinExistence type="predicted"/>
<organism evidence="1 2">
    <name type="scientific">Gimesia algae</name>
    <dbReference type="NCBI Taxonomy" id="2527971"/>
    <lineage>
        <taxon>Bacteria</taxon>
        <taxon>Pseudomonadati</taxon>
        <taxon>Planctomycetota</taxon>
        <taxon>Planctomycetia</taxon>
        <taxon>Planctomycetales</taxon>
        <taxon>Planctomycetaceae</taxon>
        <taxon>Gimesia</taxon>
    </lineage>
</organism>
<evidence type="ECO:0000313" key="1">
    <source>
        <dbReference type="EMBL" id="QDT91415.1"/>
    </source>
</evidence>
<protein>
    <submittedName>
        <fullName evidence="1">Uncharacterized protein</fullName>
    </submittedName>
</protein>
<dbReference type="KEGG" id="gax:Pan161_30720"/>
<dbReference type="AlphaFoldDB" id="A0A517VEI9"/>
<evidence type="ECO:0000313" key="2">
    <source>
        <dbReference type="Proteomes" id="UP000316855"/>
    </source>
</evidence>
<keyword evidence="2" id="KW-1185">Reference proteome</keyword>
<gene>
    <name evidence="1" type="ORF">Pan161_30720</name>
</gene>
<accession>A0A517VEI9</accession>
<reference evidence="1 2" key="1">
    <citation type="submission" date="2019-02" db="EMBL/GenBank/DDBJ databases">
        <title>Deep-cultivation of Planctomycetes and their phenomic and genomic characterization uncovers novel biology.</title>
        <authorList>
            <person name="Wiegand S."/>
            <person name="Jogler M."/>
            <person name="Boedeker C."/>
            <person name="Pinto D."/>
            <person name="Vollmers J."/>
            <person name="Rivas-Marin E."/>
            <person name="Kohn T."/>
            <person name="Peeters S.H."/>
            <person name="Heuer A."/>
            <person name="Rast P."/>
            <person name="Oberbeckmann S."/>
            <person name="Bunk B."/>
            <person name="Jeske O."/>
            <person name="Meyerdierks A."/>
            <person name="Storesund J.E."/>
            <person name="Kallscheuer N."/>
            <person name="Luecker S."/>
            <person name="Lage O.M."/>
            <person name="Pohl T."/>
            <person name="Merkel B.J."/>
            <person name="Hornburger P."/>
            <person name="Mueller R.-W."/>
            <person name="Bruemmer F."/>
            <person name="Labrenz M."/>
            <person name="Spormann A.M."/>
            <person name="Op den Camp H."/>
            <person name="Overmann J."/>
            <person name="Amann R."/>
            <person name="Jetten M.S.M."/>
            <person name="Mascher T."/>
            <person name="Medema M.H."/>
            <person name="Devos D.P."/>
            <person name="Kaster A.-K."/>
            <person name="Ovreas L."/>
            <person name="Rohde M."/>
            <person name="Galperin M.Y."/>
            <person name="Jogler C."/>
        </authorList>
    </citation>
    <scope>NUCLEOTIDE SEQUENCE [LARGE SCALE GENOMIC DNA]</scope>
    <source>
        <strain evidence="1 2">Pan161</strain>
    </source>
</reference>